<evidence type="ECO:0000256" key="1">
    <source>
        <dbReference type="ARBA" id="ARBA00022443"/>
    </source>
</evidence>
<dbReference type="InterPro" id="IPR036028">
    <property type="entry name" value="SH3-like_dom_sf"/>
</dbReference>
<dbReference type="AlphaFoldDB" id="A0A1I7WT81"/>
<evidence type="ECO:0000313" key="5">
    <source>
        <dbReference type="WBParaSite" id="Hba_08367"/>
    </source>
</evidence>
<organism evidence="4 5">
    <name type="scientific">Heterorhabditis bacteriophora</name>
    <name type="common">Entomopathogenic nematode worm</name>
    <dbReference type="NCBI Taxonomy" id="37862"/>
    <lineage>
        <taxon>Eukaryota</taxon>
        <taxon>Metazoa</taxon>
        <taxon>Ecdysozoa</taxon>
        <taxon>Nematoda</taxon>
        <taxon>Chromadorea</taxon>
        <taxon>Rhabditida</taxon>
        <taxon>Rhabditina</taxon>
        <taxon>Rhabditomorpha</taxon>
        <taxon>Strongyloidea</taxon>
        <taxon>Heterorhabditidae</taxon>
        <taxon>Heterorhabditis</taxon>
    </lineage>
</organism>
<keyword evidence="1 2" id="KW-0728">SH3 domain</keyword>
<dbReference type="Proteomes" id="UP000095283">
    <property type="component" value="Unplaced"/>
</dbReference>
<dbReference type="InterPro" id="IPR001452">
    <property type="entry name" value="SH3_domain"/>
</dbReference>
<accession>A0A1I7WT81</accession>
<evidence type="ECO:0000259" key="3">
    <source>
        <dbReference type="PROSITE" id="PS50002"/>
    </source>
</evidence>
<dbReference type="WBParaSite" id="Hba_08367">
    <property type="protein sequence ID" value="Hba_08367"/>
    <property type="gene ID" value="Hba_08367"/>
</dbReference>
<reference evidence="5" key="1">
    <citation type="submission" date="2016-11" db="UniProtKB">
        <authorList>
            <consortium name="WormBaseParasite"/>
        </authorList>
    </citation>
    <scope>IDENTIFICATION</scope>
</reference>
<sequence>MLTYSKSWRSIRSRTGSLYSRARTKLASSFRQQPEQWLVTSDFNTDVEGQLSVHKGERVEVLEQQPTEGADWVQVAVCEEPKRTGLVPLSILLPGVRSV</sequence>
<evidence type="ECO:0000256" key="2">
    <source>
        <dbReference type="PROSITE-ProRule" id="PRU00192"/>
    </source>
</evidence>
<dbReference type="Pfam" id="PF07653">
    <property type="entry name" value="SH3_2"/>
    <property type="match status" value="1"/>
</dbReference>
<protein>
    <submittedName>
        <fullName evidence="5">SH3 domain-containing protein</fullName>
    </submittedName>
</protein>
<proteinExistence type="predicted"/>
<feature type="domain" description="SH3" evidence="3">
    <location>
        <begin position="32"/>
        <end position="97"/>
    </location>
</feature>
<keyword evidence="4" id="KW-1185">Reference proteome</keyword>
<dbReference type="Gene3D" id="2.30.30.40">
    <property type="entry name" value="SH3 Domains"/>
    <property type="match status" value="1"/>
</dbReference>
<dbReference type="SUPFAM" id="SSF50044">
    <property type="entry name" value="SH3-domain"/>
    <property type="match status" value="1"/>
</dbReference>
<name>A0A1I7WT81_HETBA</name>
<dbReference type="PROSITE" id="PS50002">
    <property type="entry name" value="SH3"/>
    <property type="match status" value="1"/>
</dbReference>
<evidence type="ECO:0000313" key="4">
    <source>
        <dbReference type="Proteomes" id="UP000095283"/>
    </source>
</evidence>